<evidence type="ECO:0000313" key="1">
    <source>
        <dbReference type="EMBL" id="CAJ1392984.1"/>
    </source>
</evidence>
<keyword evidence="2" id="KW-1185">Reference proteome</keyword>
<accession>A0AA36IUJ4</accession>
<proteinExistence type="predicted"/>
<dbReference type="EMBL" id="CAUJNA010002447">
    <property type="protein sequence ID" value="CAJ1392984.1"/>
    <property type="molecule type" value="Genomic_DNA"/>
</dbReference>
<dbReference type="AlphaFoldDB" id="A0AA36IUJ4"/>
<comment type="caution">
    <text evidence="1">The sequence shown here is derived from an EMBL/GenBank/DDBJ whole genome shotgun (WGS) entry which is preliminary data.</text>
</comment>
<reference evidence="1" key="1">
    <citation type="submission" date="2023-08" db="EMBL/GenBank/DDBJ databases">
        <authorList>
            <person name="Chen Y."/>
            <person name="Shah S."/>
            <person name="Dougan E. K."/>
            <person name="Thang M."/>
            <person name="Chan C."/>
        </authorList>
    </citation>
    <scope>NUCLEOTIDE SEQUENCE</scope>
</reference>
<gene>
    <name evidence="1" type="ORF">EVOR1521_LOCUS17940</name>
</gene>
<sequence>MDDDLPYDELLALSLLGVSATLRRLEIQERVLESFGIHVPFEIDSACLEEVELSLVGLQLQIVAQRLILHLRLRDFDQAAQTMGAHAATAQLPQTAQPLLLKCLRSIHVDVKSLQLSVALPDAAERPWQLQAVLGAEASDSSAESGSERFAPFASAGASLGQVDLPLQLLDPKANFWHLGLRLKDRGELAWRDSLPCLFCIWTACLT</sequence>
<evidence type="ECO:0000313" key="2">
    <source>
        <dbReference type="Proteomes" id="UP001178507"/>
    </source>
</evidence>
<organism evidence="1 2">
    <name type="scientific">Effrenium voratum</name>
    <dbReference type="NCBI Taxonomy" id="2562239"/>
    <lineage>
        <taxon>Eukaryota</taxon>
        <taxon>Sar</taxon>
        <taxon>Alveolata</taxon>
        <taxon>Dinophyceae</taxon>
        <taxon>Suessiales</taxon>
        <taxon>Symbiodiniaceae</taxon>
        <taxon>Effrenium</taxon>
    </lineage>
</organism>
<protein>
    <submittedName>
        <fullName evidence="1">Uncharacterized protein</fullName>
    </submittedName>
</protein>
<name>A0AA36IUJ4_9DINO</name>
<dbReference type="Proteomes" id="UP001178507">
    <property type="component" value="Unassembled WGS sequence"/>
</dbReference>